<comment type="caution">
    <text evidence="1">The sequence shown here is derived from an EMBL/GenBank/DDBJ whole genome shotgun (WGS) entry which is preliminary data.</text>
</comment>
<organism evidence="1 2">
    <name type="scientific">Necator americanus</name>
    <name type="common">Human hookworm</name>
    <dbReference type="NCBI Taxonomy" id="51031"/>
    <lineage>
        <taxon>Eukaryota</taxon>
        <taxon>Metazoa</taxon>
        <taxon>Ecdysozoa</taxon>
        <taxon>Nematoda</taxon>
        <taxon>Chromadorea</taxon>
        <taxon>Rhabditida</taxon>
        <taxon>Rhabditina</taxon>
        <taxon>Rhabditomorpha</taxon>
        <taxon>Strongyloidea</taxon>
        <taxon>Ancylostomatidae</taxon>
        <taxon>Bunostominae</taxon>
        <taxon>Necator</taxon>
    </lineage>
</organism>
<sequence>MLPLDELGWLPGSDVGSVQDRQTALYLAALITQPPSQTFLLAEFTSSAGNTYRIGYCLRRVLNASSESASFTLFLVRNPILINTRRIAEYEAEKNWAVVGIECDVPDSSRFSDI</sequence>
<name>A0ABR1DYB7_NECAM</name>
<accession>A0ABR1DYB7</accession>
<evidence type="ECO:0000313" key="2">
    <source>
        <dbReference type="Proteomes" id="UP001303046"/>
    </source>
</evidence>
<dbReference type="Proteomes" id="UP001303046">
    <property type="component" value="Unassembled WGS sequence"/>
</dbReference>
<evidence type="ECO:0000313" key="1">
    <source>
        <dbReference type="EMBL" id="KAK6755228.1"/>
    </source>
</evidence>
<keyword evidence="2" id="KW-1185">Reference proteome</keyword>
<proteinExistence type="predicted"/>
<gene>
    <name evidence="1" type="primary">Necator_chrV.g18708</name>
    <name evidence="1" type="ORF">RB195_013917</name>
</gene>
<protein>
    <submittedName>
        <fullName evidence="1">Uncharacterized protein</fullName>
    </submittedName>
</protein>
<reference evidence="1 2" key="1">
    <citation type="submission" date="2023-08" db="EMBL/GenBank/DDBJ databases">
        <title>A Necator americanus chromosomal reference genome.</title>
        <authorList>
            <person name="Ilik V."/>
            <person name="Petrzelkova K.J."/>
            <person name="Pardy F."/>
            <person name="Fuh T."/>
            <person name="Niatou-Singa F.S."/>
            <person name="Gouil Q."/>
            <person name="Baker L."/>
            <person name="Ritchie M.E."/>
            <person name="Jex A.R."/>
            <person name="Gazzola D."/>
            <person name="Li H."/>
            <person name="Toshio Fujiwara R."/>
            <person name="Zhan B."/>
            <person name="Aroian R.V."/>
            <person name="Pafco B."/>
            <person name="Schwarz E.M."/>
        </authorList>
    </citation>
    <scope>NUCLEOTIDE SEQUENCE [LARGE SCALE GENOMIC DNA]</scope>
    <source>
        <strain evidence="1 2">Aroian</strain>
        <tissue evidence="1">Whole animal</tissue>
    </source>
</reference>
<dbReference type="EMBL" id="JAVFWL010000005">
    <property type="protein sequence ID" value="KAK6755228.1"/>
    <property type="molecule type" value="Genomic_DNA"/>
</dbReference>